<proteinExistence type="predicted"/>
<sequence>MNHDTISEGATTATVKDHTPTTRNNEVKNNEIDIEANEKYHQFEEQLKVQQRGLTEVQLTSRFASQVIVYKTKETAEALAKIKLLNLNLSRH</sequence>
<organism evidence="2 3">
    <name type="scientific">Ambrosiozyma monospora</name>
    <name type="common">Yeast</name>
    <name type="synonym">Endomycopsis monosporus</name>
    <dbReference type="NCBI Taxonomy" id="43982"/>
    <lineage>
        <taxon>Eukaryota</taxon>
        <taxon>Fungi</taxon>
        <taxon>Dikarya</taxon>
        <taxon>Ascomycota</taxon>
        <taxon>Saccharomycotina</taxon>
        <taxon>Pichiomycetes</taxon>
        <taxon>Pichiales</taxon>
        <taxon>Pichiaceae</taxon>
        <taxon>Ambrosiozyma</taxon>
    </lineage>
</organism>
<evidence type="ECO:0000256" key="1">
    <source>
        <dbReference type="SAM" id="MobiDB-lite"/>
    </source>
</evidence>
<dbReference type="Proteomes" id="UP001165063">
    <property type="component" value="Unassembled WGS sequence"/>
</dbReference>
<dbReference type="EMBL" id="BSXU01000109">
    <property type="protein sequence ID" value="GMG19352.1"/>
    <property type="molecule type" value="Genomic_DNA"/>
</dbReference>
<evidence type="ECO:0000313" key="3">
    <source>
        <dbReference type="Proteomes" id="UP001165063"/>
    </source>
</evidence>
<dbReference type="AlphaFoldDB" id="A0A9W6YSW3"/>
<feature type="compositionally biased region" description="Basic and acidic residues" evidence="1">
    <location>
        <begin position="15"/>
        <end position="25"/>
    </location>
</feature>
<accession>A0A9W6YSW3</accession>
<gene>
    <name evidence="2" type="ORF">Amon01_000040300</name>
</gene>
<feature type="region of interest" description="Disordered" evidence="1">
    <location>
        <begin position="1"/>
        <end position="25"/>
    </location>
</feature>
<comment type="caution">
    <text evidence="2">The sequence shown here is derived from an EMBL/GenBank/DDBJ whole genome shotgun (WGS) entry which is preliminary data.</text>
</comment>
<protein>
    <submittedName>
        <fullName evidence="2">Unnamed protein product</fullName>
    </submittedName>
</protein>
<evidence type="ECO:0000313" key="2">
    <source>
        <dbReference type="EMBL" id="GMG19352.1"/>
    </source>
</evidence>
<reference evidence="2" key="1">
    <citation type="submission" date="2023-04" db="EMBL/GenBank/DDBJ databases">
        <title>Ambrosiozyma monospora NBRC 1965.</title>
        <authorList>
            <person name="Ichikawa N."/>
            <person name="Sato H."/>
            <person name="Tonouchi N."/>
        </authorList>
    </citation>
    <scope>NUCLEOTIDE SEQUENCE</scope>
    <source>
        <strain evidence="2">NBRC 1965</strain>
    </source>
</reference>
<name>A0A9W6YSW3_AMBMO</name>
<keyword evidence="3" id="KW-1185">Reference proteome</keyword>